<feature type="region of interest" description="Disordered" evidence="2">
    <location>
        <begin position="30"/>
        <end position="53"/>
    </location>
</feature>
<evidence type="ECO:0000256" key="3">
    <source>
        <dbReference type="SAM" id="SignalP"/>
    </source>
</evidence>
<sequence>MTPRFFPLLCSLFLLPLLSPHCRRHSWSTGSVCPAGEASPVSQGSSTRAHPFPSGHTLLSPQLSFCPFPLTSTDKRARVVVCASTVQDDLSPDGVCGSSPSSLFVSESNSTFPLRGLKDPGGLLGSLKRRASQDNKDGASKSLSFDQESFAFSASASSWSPCPHWRLSELPPAKSNASTGGFSGGVSQDLLPTRLTASIKNLLPFRGHAVSPLGGLTLRTPPEFAPLFPLRLSTANGYRVRGSATRQFFVRDLSRFSAATRNAFLRKRPGVAARKGHFPCCTSDILAFLHAFHSASTGACKRAAKRFRPALPRSSSQFGQFRGITSTDKEQPVTSLVFGTDRLAQRRVPCQGLSVESSSLFSSWCPTLLPLLASRRPPRRKRIRATRESVEHRSQGSLASDRSSVISLFSSCQSSASPASFTSSSSRQSDMAVELHFVLDSNPEDPAVAAADFKKFLRGCFAAALVEARRERQGEMAQTLSTTSPFRTCQQSYSSHASCYAPGLHSTPALGYVSSSPSASSPSLMSPSSPSALSSPASVSILSSLASDSSLSPSSSCVDSSGGSASMSGACSNSAETDSDAGVSLEFSCASRREAFEEQATRALARVVLDTSCFSRMYERLQAFANARSRQSACFPGDSAGAENRAGERDACTPWSERPLLVSRVASDAPVADETNGVRREVPEKHEYPLYSKRFSQGLSQAAASVGKCQTFQEGTGRPRRTNKRGEKEDARRRDGRGLDTPVFISREGRGFEELAENEGAENGGHANTPEEDTLKGSRQETQETGTNMAFHGARNDGGREGEGEDREAREAREDREDREAREDREDREDREAREDRKDRDETHASKRVTNSHGLVLYREGVVQRVRQLAALVVDLGQTYDALHQELLEKAANEERSQGDASEAARAGPTHAEPGGSTAGRQRETENQYATPRNETASSRMRFEGRSHQETVKAVDMCSVRTDSKHDDSEEGTRNGIAPKVLASGEQRRCESVKPKDTKDAFSAAYEEGKMSLGEAASLIVDQPWYLFREFPVVYEDANLVIISKPFDVRVDVPMRKDDRDSEESAGEKKERRADEHAGKANTLELHAKASLGGDKSHERTSDVEARRKGQQLPGAGSRRFNTEFTVADWYRRHRAKELEGRGKARAGAPKETDADACKVRLCHQLDYATSGLLMLAHNQKAARIVQTLLQRREIQKEYLALVYGHPRWSEVEVETLVAPHSTHAFKMMATDALGTPLTPVSPTSFSSPASVYRCLYGTVVPAQASDEFGPSSTSNSLPRGASCPWSASSFGPRLPQSSLPNSPCSFSRTSPKSRAPFGGGPVEDSEPGRFSVDERSGRETSKGEPDTETDTQTSSVKLTEQSQRPVLGKRAVSRMQVIYKGHLRNLPEPLLGAPGALVKLTLLTGRRHQLRVHCEHVGHPIVGDATYGTGDDSPFRMFLHAAHLQFPAIPFSRASSATQPFQHHTCPSVHERGFVSSANSSGAVASFPSADVPGRGEKGQGGRAKTEEIQFLKSLTRSAFVTDPGFQFFLEAAKSDTAP</sequence>
<dbReference type="InterPro" id="IPR006145">
    <property type="entry name" value="PsdUridine_synth_RsuA/RluA"/>
</dbReference>
<feature type="region of interest" description="Disordered" evidence="2">
    <location>
        <begin position="379"/>
        <end position="398"/>
    </location>
</feature>
<keyword evidence="3" id="KW-0732">Signal</keyword>
<gene>
    <name evidence="5" type="ORF">TGVAND_312370</name>
</gene>
<feature type="compositionally biased region" description="Polar residues" evidence="2">
    <location>
        <begin position="1351"/>
        <end position="1365"/>
    </location>
</feature>
<feature type="compositionally biased region" description="Basic and acidic residues" evidence="2">
    <location>
        <begin position="986"/>
        <end position="997"/>
    </location>
</feature>
<reference evidence="5 6" key="2">
    <citation type="journal article" date="2015" name="Eukaryot. Cell">
        <title>Genetic mapping reveals that sinefungin resistance in Toxoplasma gondii is controlled by a putative amino acid transporter locus that can be used as a negative selectable marker.</title>
        <authorList>
            <person name="Behnke M.S."/>
            <person name="Khan A."/>
            <person name="Sibley L.D."/>
        </authorList>
    </citation>
    <scope>NUCLEOTIDE SEQUENCE [LARGE SCALE GENOMIC DNA]</scope>
    <source>
        <strain evidence="5 6">VAND</strain>
    </source>
</reference>
<dbReference type="PANTHER" id="PTHR21600:SF87">
    <property type="entry name" value="RNA PSEUDOURIDYLATE SYNTHASE DOMAIN-CONTAINING PROTEIN 1"/>
    <property type="match status" value="1"/>
</dbReference>
<evidence type="ECO:0000256" key="2">
    <source>
        <dbReference type="SAM" id="MobiDB-lite"/>
    </source>
</evidence>
<feature type="region of interest" description="Disordered" evidence="2">
    <location>
        <begin position="706"/>
        <end position="847"/>
    </location>
</feature>
<evidence type="ECO:0000313" key="5">
    <source>
        <dbReference type="EMBL" id="KFH09647.1"/>
    </source>
</evidence>
<feature type="signal peptide" evidence="3">
    <location>
        <begin position="1"/>
        <end position="24"/>
    </location>
</feature>
<dbReference type="CDD" id="cd02869">
    <property type="entry name" value="PseudoU_synth_RluA_like"/>
    <property type="match status" value="1"/>
</dbReference>
<feature type="region of interest" description="Disordered" evidence="2">
    <location>
        <begin position="1288"/>
        <end position="1368"/>
    </location>
</feature>
<dbReference type="OrthoDB" id="428658at2759"/>
<feature type="compositionally biased region" description="Polar residues" evidence="2">
    <location>
        <begin position="927"/>
        <end position="939"/>
    </location>
</feature>
<dbReference type="SUPFAM" id="SSF55120">
    <property type="entry name" value="Pseudouridine synthase"/>
    <property type="match status" value="1"/>
</dbReference>
<feature type="compositionally biased region" description="Basic and acidic residues" evidence="2">
    <location>
        <begin position="385"/>
        <end position="394"/>
    </location>
</feature>
<dbReference type="GO" id="GO:0009982">
    <property type="term" value="F:pseudouridine synthase activity"/>
    <property type="evidence" value="ECO:0007669"/>
    <property type="project" value="InterPro"/>
</dbReference>
<dbReference type="VEuPathDB" id="ToxoDB:TGVAND_312370"/>
<feature type="domain" description="Pseudouridine synthase RsuA/RluA-like" evidence="4">
    <location>
        <begin position="1155"/>
        <end position="1233"/>
    </location>
</feature>
<evidence type="ECO:0000259" key="4">
    <source>
        <dbReference type="Pfam" id="PF00849"/>
    </source>
</evidence>
<dbReference type="GO" id="GO:0000455">
    <property type="term" value="P:enzyme-directed rRNA pseudouridine synthesis"/>
    <property type="evidence" value="ECO:0007669"/>
    <property type="project" value="TreeGrafter"/>
</dbReference>
<feature type="compositionally biased region" description="Basic and acidic residues" evidence="2">
    <location>
        <begin position="773"/>
        <end position="782"/>
    </location>
</feature>
<dbReference type="Gene3D" id="3.30.2350.10">
    <property type="entry name" value="Pseudouridine synthase"/>
    <property type="match status" value="2"/>
</dbReference>
<feature type="compositionally biased region" description="Basic and acidic residues" evidence="2">
    <location>
        <begin position="724"/>
        <end position="738"/>
    </location>
</feature>
<dbReference type="EMBL" id="AEYJ02000499">
    <property type="protein sequence ID" value="KFH09647.1"/>
    <property type="molecule type" value="Genomic_DNA"/>
</dbReference>
<dbReference type="Pfam" id="PF00849">
    <property type="entry name" value="PseudoU_synth_2"/>
    <property type="match status" value="1"/>
</dbReference>
<protein>
    <submittedName>
        <fullName evidence="5">RNA pseudouridine synthase superfamily protein</fullName>
    </submittedName>
</protein>
<feature type="compositionally biased region" description="Polar residues" evidence="2">
    <location>
        <begin position="1288"/>
        <end position="1313"/>
    </location>
</feature>
<feature type="compositionally biased region" description="Basic and acidic residues" evidence="2">
    <location>
        <begin position="941"/>
        <end position="953"/>
    </location>
</feature>
<dbReference type="InterPro" id="IPR050188">
    <property type="entry name" value="RluA_PseudoU_synthase"/>
</dbReference>
<evidence type="ECO:0000313" key="6">
    <source>
        <dbReference type="Proteomes" id="UP000028840"/>
    </source>
</evidence>
<dbReference type="InterPro" id="IPR020103">
    <property type="entry name" value="PsdUridine_synth_cat_dom_sf"/>
</dbReference>
<accession>A0A086QAL5</accession>
<proteinExistence type="inferred from homology"/>
<feature type="region of interest" description="Disordered" evidence="2">
    <location>
        <begin position="892"/>
        <end position="997"/>
    </location>
</feature>
<feature type="region of interest" description="Disordered" evidence="2">
    <location>
        <begin position="1486"/>
        <end position="1505"/>
    </location>
</feature>
<dbReference type="GO" id="GO:0003723">
    <property type="term" value="F:RNA binding"/>
    <property type="evidence" value="ECO:0007669"/>
    <property type="project" value="InterPro"/>
</dbReference>
<name>A0A086QAL5_TOXGO</name>
<dbReference type="Proteomes" id="UP000028840">
    <property type="component" value="Unassembled WGS sequence"/>
</dbReference>
<reference evidence="5 6" key="1">
    <citation type="submission" date="2014-08" db="EMBL/GenBank/DDBJ databases">
        <authorList>
            <person name="Sibley D."/>
            <person name="Venepally P."/>
            <person name="Karamycheva S."/>
            <person name="Hadjithomas M."/>
            <person name="Khan A."/>
            <person name="Brunk B."/>
            <person name="Roos D."/>
            <person name="Caler E."/>
            <person name="Lorenzi H."/>
        </authorList>
    </citation>
    <scope>NUCLEOTIDE SEQUENCE [LARGE SCALE GENOMIC DNA]</scope>
    <source>
        <strain evidence="5 6">VAND</strain>
    </source>
</reference>
<feature type="compositionally biased region" description="Basic and acidic residues" evidence="2">
    <location>
        <begin position="794"/>
        <end position="845"/>
    </location>
</feature>
<comment type="similarity">
    <text evidence="1">Belongs to the pseudouridine synthase RluA family.</text>
</comment>
<evidence type="ECO:0000256" key="1">
    <source>
        <dbReference type="ARBA" id="ARBA00010876"/>
    </source>
</evidence>
<feature type="compositionally biased region" description="Basic and acidic residues" evidence="2">
    <location>
        <begin position="1066"/>
        <end position="1079"/>
    </location>
</feature>
<organism evidence="5 6">
    <name type="scientific">Toxoplasma gondii VAND</name>
    <dbReference type="NCBI Taxonomy" id="933077"/>
    <lineage>
        <taxon>Eukaryota</taxon>
        <taxon>Sar</taxon>
        <taxon>Alveolata</taxon>
        <taxon>Apicomplexa</taxon>
        <taxon>Conoidasida</taxon>
        <taxon>Coccidia</taxon>
        <taxon>Eucoccidiorida</taxon>
        <taxon>Eimeriorina</taxon>
        <taxon>Sarcocystidae</taxon>
        <taxon>Toxoplasma</taxon>
    </lineage>
</organism>
<feature type="chain" id="PRO_5001814167" evidence="3">
    <location>
        <begin position="25"/>
        <end position="1540"/>
    </location>
</feature>
<feature type="compositionally biased region" description="Basic and acidic residues" evidence="2">
    <location>
        <begin position="962"/>
        <end position="973"/>
    </location>
</feature>
<comment type="caution">
    <text evidence="5">The sequence shown here is derived from an EMBL/GenBank/DDBJ whole genome shotgun (WGS) entry which is preliminary data.</text>
</comment>
<dbReference type="PANTHER" id="PTHR21600">
    <property type="entry name" value="MITOCHONDRIAL RNA PSEUDOURIDINE SYNTHASE"/>
    <property type="match status" value="1"/>
</dbReference>
<feature type="compositionally biased region" description="Basic and acidic residues" evidence="2">
    <location>
        <begin position="1095"/>
        <end position="1108"/>
    </location>
</feature>
<feature type="compositionally biased region" description="Basic and acidic residues" evidence="2">
    <location>
        <begin position="1495"/>
        <end position="1505"/>
    </location>
</feature>
<feature type="compositionally biased region" description="Basic and acidic residues" evidence="2">
    <location>
        <begin position="1332"/>
        <end position="1346"/>
    </location>
</feature>
<feature type="region of interest" description="Disordered" evidence="2">
    <location>
        <begin position="1057"/>
        <end position="1118"/>
    </location>
</feature>